<dbReference type="PANTHER" id="PTHR45000:SF5">
    <property type="entry name" value="CHAPERONE DNAJ-DOMAIN SUPERFAMILY PROTEIN"/>
    <property type="match status" value="1"/>
</dbReference>
<feature type="transmembrane region" description="Helical" evidence="2">
    <location>
        <begin position="37"/>
        <end position="58"/>
    </location>
</feature>
<keyword evidence="4" id="KW-1185">Reference proteome</keyword>
<evidence type="ECO:0000313" key="3">
    <source>
        <dbReference type="EMBL" id="KAG6774072.1"/>
    </source>
</evidence>
<accession>A0A8X7ZTU6</accession>
<dbReference type="OrthoDB" id="10250354at2759"/>
<protein>
    <recommendedName>
        <fullName evidence="5">J domain-containing protein</fullName>
    </recommendedName>
</protein>
<dbReference type="PANTHER" id="PTHR45000">
    <property type="entry name" value="CHAPERONE DNAJ-DOMAIN SUPERFAMILY PROTEIN"/>
    <property type="match status" value="1"/>
</dbReference>
<keyword evidence="2" id="KW-0812">Transmembrane</keyword>
<feature type="compositionally biased region" description="Polar residues" evidence="1">
    <location>
        <begin position="9"/>
        <end position="19"/>
    </location>
</feature>
<name>A0A8X7ZTU6_POPTO</name>
<dbReference type="AlphaFoldDB" id="A0A8X7ZTU6"/>
<evidence type="ECO:0000256" key="1">
    <source>
        <dbReference type="SAM" id="MobiDB-lite"/>
    </source>
</evidence>
<sequence>MGGEKINQSKDNPWPSSTNMPPPPPPPYQGKSEDMKLWGVVIFGLIGATATTYAVSPVSFHVVRQLRRTVDELYAQLTRSQSMWKGGSGTSKSFRTYFQEEAWKNYNRRMQEAHEEEMERVVSFFLERIRRMQSVFNRERNKFKRDYERWRENGPGAYHQHFQRDDWYWNTDSSFRDQRTNFRRTPRDSGSYPLSHHYSVLGLDRSRTAPYTEAEIKGLNVVDLIYNTQFHLVSLACPMNTTAFRTKAKEFHPDQNQDNKGWLLFLITNYDLVL</sequence>
<dbReference type="EMBL" id="JAAWWB010000010">
    <property type="protein sequence ID" value="KAG6774072.1"/>
    <property type="molecule type" value="Genomic_DNA"/>
</dbReference>
<keyword evidence="2" id="KW-1133">Transmembrane helix</keyword>
<organism evidence="3 4">
    <name type="scientific">Populus tomentosa</name>
    <name type="common">Chinese white poplar</name>
    <dbReference type="NCBI Taxonomy" id="118781"/>
    <lineage>
        <taxon>Eukaryota</taxon>
        <taxon>Viridiplantae</taxon>
        <taxon>Streptophyta</taxon>
        <taxon>Embryophyta</taxon>
        <taxon>Tracheophyta</taxon>
        <taxon>Spermatophyta</taxon>
        <taxon>Magnoliopsida</taxon>
        <taxon>eudicotyledons</taxon>
        <taxon>Gunneridae</taxon>
        <taxon>Pentapetalae</taxon>
        <taxon>rosids</taxon>
        <taxon>fabids</taxon>
        <taxon>Malpighiales</taxon>
        <taxon>Salicaceae</taxon>
        <taxon>Saliceae</taxon>
        <taxon>Populus</taxon>
    </lineage>
</organism>
<keyword evidence="2" id="KW-0472">Membrane</keyword>
<evidence type="ECO:0000313" key="4">
    <source>
        <dbReference type="Proteomes" id="UP000886885"/>
    </source>
</evidence>
<evidence type="ECO:0008006" key="5">
    <source>
        <dbReference type="Google" id="ProtNLM"/>
    </source>
</evidence>
<evidence type="ECO:0000256" key="2">
    <source>
        <dbReference type="SAM" id="Phobius"/>
    </source>
</evidence>
<comment type="caution">
    <text evidence="3">The sequence shown here is derived from an EMBL/GenBank/DDBJ whole genome shotgun (WGS) entry which is preliminary data.</text>
</comment>
<feature type="region of interest" description="Disordered" evidence="1">
    <location>
        <begin position="1"/>
        <end position="31"/>
    </location>
</feature>
<proteinExistence type="predicted"/>
<gene>
    <name evidence="3" type="ORF">POTOM_021421</name>
</gene>
<dbReference type="Proteomes" id="UP000886885">
    <property type="component" value="Chromosome 5D"/>
</dbReference>
<reference evidence="3" key="1">
    <citation type="journal article" date="2020" name="bioRxiv">
        <title>Hybrid origin of Populus tomentosa Carr. identified through genome sequencing and phylogenomic analysis.</title>
        <authorList>
            <person name="An X."/>
            <person name="Gao K."/>
            <person name="Chen Z."/>
            <person name="Li J."/>
            <person name="Yang X."/>
            <person name="Yang X."/>
            <person name="Zhou J."/>
            <person name="Guo T."/>
            <person name="Zhao T."/>
            <person name="Huang S."/>
            <person name="Miao D."/>
            <person name="Khan W.U."/>
            <person name="Rao P."/>
            <person name="Ye M."/>
            <person name="Lei B."/>
            <person name="Liao W."/>
            <person name="Wang J."/>
            <person name="Ji L."/>
            <person name="Li Y."/>
            <person name="Guo B."/>
            <person name="Mustafa N.S."/>
            <person name="Li S."/>
            <person name="Yun Q."/>
            <person name="Keller S.R."/>
            <person name="Mao J."/>
            <person name="Zhang R."/>
            <person name="Strauss S.H."/>
        </authorList>
    </citation>
    <scope>NUCLEOTIDE SEQUENCE</scope>
    <source>
        <strain evidence="3">GM15</strain>
        <tissue evidence="3">Leaf</tissue>
    </source>
</reference>